<accession>A0ABU8I3G9</accession>
<evidence type="ECO:0000313" key="3">
    <source>
        <dbReference type="EMBL" id="MEI5984178.1"/>
    </source>
</evidence>
<comment type="caution">
    <text evidence="3">The sequence shown here is derived from an EMBL/GenBank/DDBJ whole genome shotgun (WGS) entry which is preliminary data.</text>
</comment>
<evidence type="ECO:0000259" key="2">
    <source>
        <dbReference type="Pfam" id="PF18942"/>
    </source>
</evidence>
<dbReference type="PROSITE" id="PS51257">
    <property type="entry name" value="PROKAR_LIPOPROTEIN"/>
    <property type="match status" value="1"/>
</dbReference>
<gene>
    <name evidence="3" type="ORF">VJ786_04595</name>
</gene>
<keyword evidence="1" id="KW-0732">Signal</keyword>
<feature type="chain" id="PRO_5047496220" evidence="1">
    <location>
        <begin position="26"/>
        <end position="510"/>
    </location>
</feature>
<dbReference type="Pfam" id="PF18942">
    <property type="entry name" value="DUF5689"/>
    <property type="match status" value="1"/>
</dbReference>
<dbReference type="EMBL" id="JAYLLN010000006">
    <property type="protein sequence ID" value="MEI5984178.1"/>
    <property type="molecule type" value="Genomic_DNA"/>
</dbReference>
<evidence type="ECO:0000256" key="1">
    <source>
        <dbReference type="SAM" id="SignalP"/>
    </source>
</evidence>
<feature type="domain" description="DUF5689" evidence="2">
    <location>
        <begin position="38"/>
        <end position="231"/>
    </location>
</feature>
<dbReference type="InterPro" id="IPR043744">
    <property type="entry name" value="DUF5689"/>
</dbReference>
<name>A0ABU8I3G9_9SPHI</name>
<proteinExistence type="predicted"/>
<protein>
    <submittedName>
        <fullName evidence="3">DUF5689 domain-containing protein</fullName>
    </submittedName>
</protein>
<keyword evidence="4" id="KW-1185">Reference proteome</keyword>
<organism evidence="3 4">
    <name type="scientific">Sphingobacterium tenebrionis</name>
    <dbReference type="NCBI Taxonomy" id="3111775"/>
    <lineage>
        <taxon>Bacteria</taxon>
        <taxon>Pseudomonadati</taxon>
        <taxon>Bacteroidota</taxon>
        <taxon>Sphingobacteriia</taxon>
        <taxon>Sphingobacteriales</taxon>
        <taxon>Sphingobacteriaceae</taxon>
        <taxon>Sphingobacterium</taxon>
    </lineage>
</organism>
<dbReference type="Proteomes" id="UP001363035">
    <property type="component" value="Unassembled WGS sequence"/>
</dbReference>
<evidence type="ECO:0000313" key="4">
    <source>
        <dbReference type="Proteomes" id="UP001363035"/>
    </source>
</evidence>
<feature type="signal peptide" evidence="1">
    <location>
        <begin position="1"/>
        <end position="25"/>
    </location>
</feature>
<reference evidence="3 4" key="1">
    <citation type="submission" date="2024-01" db="EMBL/GenBank/DDBJ databases">
        <title>Sphingobacterium tenebrionis sp. nov., a novel endophyte isolated from tenebrio molitor intestines.</title>
        <authorList>
            <person name="Zhang C."/>
        </authorList>
    </citation>
    <scope>NUCLEOTIDE SEQUENCE [LARGE SCALE GENOMIC DNA]</scope>
    <source>
        <strain evidence="3 4">PU5-4</strain>
    </source>
</reference>
<sequence>MKEMKNIFKKLFGFAVLAGSLASCADTNYPGGEVSPYIGIYDIRNLYKGSAIDLNLETMEGSNSLSAVVISDHSGNNLPEGMLFVQDARRLSLLRGVAIPLGDLAKEYKPGDSVIINLDGTVLDRVDGLLQIKNVDQNRITKVASDRPVYATLTNTAKIAAKPYDFESTLVAIVKGGYTYTPEPGQVISGDQTINDGFGTITVSTDANSTLANLPQYKMANYYGIVFTKQEQDSVIAYQKMRTQRDLVELKSVYKVPKAIITGWNNDPKGSDNNHEYMQFMATEDIDFAKTPFSVVTTNNANASTPVGFPQKGWATGGMRTYKINLTKGTAKKGTFFYVGGTNGLILSSGSTSIKHANWIATHNYGTTDGQGFGTKTTNLLANSGNTYGIAIFEGTDVTEKSIPEDVMFVASGGSVVGNGFGYRVANNDFYDIINPITLNEQPFYRSGSNTNNIPYNTPSDAGYFNYMGGEYNMTLGRWTKARVKYAPLLEKTSVLEDIENPEFATKLVY</sequence>
<dbReference type="RefSeq" id="WP_336557351.1">
    <property type="nucleotide sequence ID" value="NZ_JAYLLN010000006.1"/>
</dbReference>